<dbReference type="EMBL" id="PEYU01000014">
    <property type="protein sequence ID" value="PIS22640.1"/>
    <property type="molecule type" value="Genomic_DNA"/>
</dbReference>
<feature type="transmembrane region" description="Helical" evidence="1">
    <location>
        <begin position="6"/>
        <end position="23"/>
    </location>
</feature>
<dbReference type="AlphaFoldDB" id="A0A2H0XCG9"/>
<evidence type="ECO:0000313" key="3">
    <source>
        <dbReference type="Proteomes" id="UP000231252"/>
    </source>
</evidence>
<comment type="caution">
    <text evidence="2">The sequence shown here is derived from an EMBL/GenBank/DDBJ whole genome shotgun (WGS) entry which is preliminary data.</text>
</comment>
<proteinExistence type="predicted"/>
<accession>A0A2H0XCG9</accession>
<dbReference type="Proteomes" id="UP000231252">
    <property type="component" value="Unassembled WGS sequence"/>
</dbReference>
<feature type="transmembrane region" description="Helical" evidence="1">
    <location>
        <begin position="78"/>
        <end position="98"/>
    </location>
</feature>
<keyword evidence="1" id="KW-1133">Transmembrane helix</keyword>
<keyword evidence="1" id="KW-0812">Transmembrane</keyword>
<organism evidence="2 3">
    <name type="scientific">candidate division WWE3 bacterium CG08_land_8_20_14_0_20_41_10</name>
    <dbReference type="NCBI Taxonomy" id="1975085"/>
    <lineage>
        <taxon>Bacteria</taxon>
        <taxon>Katanobacteria</taxon>
    </lineage>
</organism>
<evidence type="ECO:0000256" key="1">
    <source>
        <dbReference type="SAM" id="Phobius"/>
    </source>
</evidence>
<keyword evidence="1" id="KW-0472">Membrane</keyword>
<name>A0A2H0XCG9_UNCKA</name>
<evidence type="ECO:0000313" key="2">
    <source>
        <dbReference type="EMBL" id="PIS22640.1"/>
    </source>
</evidence>
<reference evidence="3" key="1">
    <citation type="submission" date="2017-09" db="EMBL/GenBank/DDBJ databases">
        <title>Depth-based differentiation of microbial function through sediment-hosted aquifers and enrichment of novel symbionts in the deep terrestrial subsurface.</title>
        <authorList>
            <person name="Probst A.J."/>
            <person name="Ladd B."/>
            <person name="Jarett J.K."/>
            <person name="Geller-Mcgrath D.E."/>
            <person name="Sieber C.M.K."/>
            <person name="Emerson J.B."/>
            <person name="Anantharaman K."/>
            <person name="Thomas B.C."/>
            <person name="Malmstrom R."/>
            <person name="Stieglmeier M."/>
            <person name="Klingl A."/>
            <person name="Woyke T."/>
            <person name="Ryan C.M."/>
            <person name="Banfield J.F."/>
        </authorList>
    </citation>
    <scope>NUCLEOTIDE SEQUENCE [LARGE SCALE GENOMIC DNA]</scope>
</reference>
<gene>
    <name evidence="2" type="ORF">COT50_00805</name>
</gene>
<protein>
    <submittedName>
        <fullName evidence="2">Uncharacterized protein</fullName>
    </submittedName>
</protein>
<feature type="transmembrane region" description="Helical" evidence="1">
    <location>
        <begin position="30"/>
        <end position="50"/>
    </location>
</feature>
<sequence length="328" mass="37258">MYRLYAYLFFACVTVASLTVVFLDKNWIPLIPTILICLIIYISFVLYEIFSRFFLLKKSIRNKISPANLWLSNLLNTLSWVAFIVIFSVMLASSFYALGIFSLKNFGADVLISLSAPQEKLDAINSHINDLAVESSRSSQALNYLLETTFKDKFLTKNSQKYTSNAIQNGIYATLVFDKVEYRGGSVPEVWAVYNLAFVNPSSLNTPITKYSNYYPFSFEVSSTVRQVRLLGYYPKDLNGLPIFILTVVLNDSQNVAVYYPKNTNLSLATSDINNNYLTDSDIYGIVNTVDYEELVDGGFSLTFKTPEGKKYQHLYKPDLNGEMWISD</sequence>